<evidence type="ECO:0000313" key="3">
    <source>
        <dbReference type="EMBL" id="OBR63498.1"/>
    </source>
</evidence>
<evidence type="ECO:0000259" key="2">
    <source>
        <dbReference type="PROSITE" id="PS50975"/>
    </source>
</evidence>
<dbReference type="Gene3D" id="3.30.470.20">
    <property type="entry name" value="ATP-grasp fold, B domain"/>
    <property type="match status" value="1"/>
</dbReference>
<keyword evidence="1" id="KW-0067">ATP-binding</keyword>
<dbReference type="OrthoDB" id="9789963at2"/>
<comment type="caution">
    <text evidence="3">The sequence shown here is derived from an EMBL/GenBank/DDBJ whole genome shotgun (WGS) entry which is preliminary data.</text>
</comment>
<gene>
    <name evidence="3" type="ORF">A7K91_17010</name>
</gene>
<dbReference type="GO" id="GO:0005524">
    <property type="term" value="F:ATP binding"/>
    <property type="evidence" value="ECO:0007669"/>
    <property type="project" value="UniProtKB-UniRule"/>
</dbReference>
<dbReference type="InterPro" id="IPR011761">
    <property type="entry name" value="ATP-grasp"/>
</dbReference>
<dbReference type="NCBIfam" id="NF038074">
    <property type="entry name" value="fam_STM4014"/>
    <property type="match status" value="1"/>
</dbReference>
<dbReference type="Proteomes" id="UP000092024">
    <property type="component" value="Unassembled WGS sequence"/>
</dbReference>
<dbReference type="SUPFAM" id="SSF56059">
    <property type="entry name" value="Glutathione synthetase ATP-binding domain-like"/>
    <property type="match status" value="1"/>
</dbReference>
<dbReference type="PROSITE" id="PS50975">
    <property type="entry name" value="ATP_GRASP"/>
    <property type="match status" value="1"/>
</dbReference>
<organism evidence="3 4">
    <name type="scientific">Paenibacillus oryzae</name>
    <dbReference type="NCBI Taxonomy" id="1844972"/>
    <lineage>
        <taxon>Bacteria</taxon>
        <taxon>Bacillati</taxon>
        <taxon>Bacillota</taxon>
        <taxon>Bacilli</taxon>
        <taxon>Bacillales</taxon>
        <taxon>Paenibacillaceae</taxon>
        <taxon>Paenibacillus</taxon>
    </lineage>
</organism>
<feature type="domain" description="ATP-grasp" evidence="2">
    <location>
        <begin position="159"/>
        <end position="393"/>
    </location>
</feature>
<name>A0A1A5YD25_9BACL</name>
<dbReference type="AlphaFoldDB" id="A0A1A5YD25"/>
<protein>
    <recommendedName>
        <fullName evidence="2">ATP-grasp domain-containing protein</fullName>
    </recommendedName>
</protein>
<dbReference type="EMBL" id="LYPA01000072">
    <property type="protein sequence ID" value="OBR63498.1"/>
    <property type="molecule type" value="Genomic_DNA"/>
</dbReference>
<accession>A0A1A5YD25</accession>
<sequence length="399" mass="42582">MVIGQPGDKRTEGIQSALAKLALPPAVVVSYADVLQGEGALTRAAQALESPPLLRLESPGGSFQTEKALIALGAPDAAGEGDDTLHPLPDHPGSCPLSASSALRLPELPGVLHHPGQWFRGYCRLLAKLRREAETALPGATWLNDPKEIALMTDKRRTQEALTLAGVAVPRIIGGAAAPPTDYETLREAMAAEGIYRVFVKLASGSAASGVIAYQVNPVTGAEIAMTTIGVERYVTRPPVYYNSGKLKRYTESGEIAAIVNWLYKHGAHAEQWIAKRRAGGLASDIRQLVAGGKAGHAVVRASKTPVTNLHLRSQRMDADEAGLSTEVQEQVQRIALQTSAVFPYSFSMGIDVLVSEGAQRCYVTDVNPFGDLLYGVRHEGLTPYEWEMALLFGRSGGA</sequence>
<proteinExistence type="predicted"/>
<reference evidence="3 4" key="1">
    <citation type="submission" date="2016-05" db="EMBL/GenBank/DDBJ databases">
        <title>Paenibacillus oryzae. sp. nov., isolated from the rice root.</title>
        <authorList>
            <person name="Zhang J."/>
            <person name="Zhang X."/>
        </authorList>
    </citation>
    <scope>NUCLEOTIDE SEQUENCE [LARGE SCALE GENOMIC DNA]</scope>
    <source>
        <strain evidence="3 4">1DrF-4</strain>
    </source>
</reference>
<dbReference type="GO" id="GO:0046872">
    <property type="term" value="F:metal ion binding"/>
    <property type="evidence" value="ECO:0007669"/>
    <property type="project" value="InterPro"/>
</dbReference>
<dbReference type="STRING" id="1844972.A7K91_17010"/>
<evidence type="ECO:0000313" key="4">
    <source>
        <dbReference type="Proteomes" id="UP000092024"/>
    </source>
</evidence>
<evidence type="ECO:0000256" key="1">
    <source>
        <dbReference type="PROSITE-ProRule" id="PRU00409"/>
    </source>
</evidence>
<dbReference type="InterPro" id="IPR047778">
    <property type="entry name" value="STM4014-like"/>
</dbReference>
<keyword evidence="4" id="KW-1185">Reference proteome</keyword>
<keyword evidence="1" id="KW-0547">Nucleotide-binding</keyword>